<dbReference type="PANTHER" id="PTHR47529">
    <property type="entry name" value="PEPTIDYL-PROLYL CIS-TRANS ISOMERASE D"/>
    <property type="match status" value="1"/>
</dbReference>
<dbReference type="GO" id="GO:0005886">
    <property type="term" value="C:plasma membrane"/>
    <property type="evidence" value="ECO:0007669"/>
    <property type="project" value="UniProtKB-SubCell"/>
</dbReference>
<dbReference type="InterPro" id="IPR052029">
    <property type="entry name" value="PpiD_chaperone"/>
</dbReference>
<evidence type="ECO:0000313" key="15">
    <source>
        <dbReference type="Proteomes" id="UP000316598"/>
    </source>
</evidence>
<keyword evidence="15" id="KW-1185">Reference proteome</keyword>
<dbReference type="InterPro" id="IPR000297">
    <property type="entry name" value="PPIase_PpiC"/>
</dbReference>
<dbReference type="RefSeq" id="WP_242632073.1">
    <property type="nucleotide sequence ID" value="NZ_SJPI01000002.1"/>
</dbReference>
<feature type="signal peptide" evidence="12">
    <location>
        <begin position="1"/>
        <end position="26"/>
    </location>
</feature>
<feature type="chain" id="PRO_5023105813" description="Periplasmic chaperone PpiD" evidence="12">
    <location>
        <begin position="27"/>
        <end position="389"/>
    </location>
</feature>
<evidence type="ECO:0000256" key="5">
    <source>
        <dbReference type="ARBA" id="ARBA00022989"/>
    </source>
</evidence>
<evidence type="ECO:0000256" key="6">
    <source>
        <dbReference type="ARBA" id="ARBA00023136"/>
    </source>
</evidence>
<accession>A0A5C5WK03</accession>
<gene>
    <name evidence="14" type="primary">ppiD</name>
    <name evidence="14" type="ORF">Pla22_30830</name>
</gene>
<dbReference type="SUPFAM" id="SSF54534">
    <property type="entry name" value="FKBP-like"/>
    <property type="match status" value="1"/>
</dbReference>
<dbReference type="EMBL" id="SJPI01000002">
    <property type="protein sequence ID" value="TWT50341.1"/>
    <property type="molecule type" value="Genomic_DNA"/>
</dbReference>
<keyword evidence="12" id="KW-0732">Signal</keyword>
<keyword evidence="4" id="KW-0812">Transmembrane</keyword>
<proteinExistence type="inferred from homology"/>
<evidence type="ECO:0000256" key="12">
    <source>
        <dbReference type="SAM" id="SignalP"/>
    </source>
</evidence>
<sequence precursor="true">MFIRFFTHSTVVLLLICAAFSFNSRAALGQVPTRAEVDAAQIVRLPDDPAAIIAVVGNTPILLGELLPRVNARIEEVAAKSGQEIPEDQLHFAKVNLVRGLLTQSIQNKMMRESFLLDQMGTESADKRNEADQRLAARARQMFFESELPELKKQYSTEDMNELDKELAKKGTSLAARQREFTDMMLGHLYIRGKVDREPRISIAEINEYYLANQSEFERPTRARWEQLTVLFSNFPNKEQARVAISNMGREAYFGGNLQAVARAQSQEPFASKGGLHEWTAKGSLASEILEQQIFSIQTNAMSEIIEDDQGYHIVRVLDRQEAGVTSLRDVQDEIRNKLKEEKIAESQRKVLDDMQLRIPVWSMFPDDTPNALPLPESIARYNQPTFKR</sequence>
<evidence type="ECO:0000256" key="9">
    <source>
        <dbReference type="ARBA" id="ARBA00040743"/>
    </source>
</evidence>
<name>A0A5C5WK03_9BACT</name>
<evidence type="ECO:0000256" key="11">
    <source>
        <dbReference type="PROSITE-ProRule" id="PRU00278"/>
    </source>
</evidence>
<comment type="similarity">
    <text evidence="8">Belongs to the PpiD chaperone family.</text>
</comment>
<protein>
    <recommendedName>
        <fullName evidence="9">Periplasmic chaperone PpiD</fullName>
    </recommendedName>
    <alternativeName>
        <fullName evidence="10">Periplasmic folding chaperone</fullName>
    </alternativeName>
</protein>
<dbReference type="PROSITE" id="PS50198">
    <property type="entry name" value="PPIC_PPIASE_2"/>
    <property type="match status" value="1"/>
</dbReference>
<dbReference type="GO" id="GO:0003755">
    <property type="term" value="F:peptidyl-prolyl cis-trans isomerase activity"/>
    <property type="evidence" value="ECO:0007669"/>
    <property type="project" value="UniProtKB-KW"/>
</dbReference>
<keyword evidence="5" id="KW-1133">Transmembrane helix</keyword>
<evidence type="ECO:0000256" key="8">
    <source>
        <dbReference type="ARBA" id="ARBA00038408"/>
    </source>
</evidence>
<evidence type="ECO:0000256" key="10">
    <source>
        <dbReference type="ARBA" id="ARBA00042775"/>
    </source>
</evidence>
<comment type="subcellular location">
    <subcellularLocation>
        <location evidence="1">Cell inner membrane</location>
        <topology evidence="1">Single-pass type II membrane protein</topology>
        <orientation evidence="1">Periplasmic side</orientation>
    </subcellularLocation>
</comment>
<evidence type="ECO:0000256" key="4">
    <source>
        <dbReference type="ARBA" id="ARBA00022692"/>
    </source>
</evidence>
<dbReference type="AlphaFoldDB" id="A0A5C5WK03"/>
<dbReference type="Gene3D" id="3.10.50.40">
    <property type="match status" value="1"/>
</dbReference>
<feature type="domain" description="PpiC" evidence="13">
    <location>
        <begin position="220"/>
        <end position="319"/>
    </location>
</feature>
<keyword evidence="6" id="KW-0472">Membrane</keyword>
<keyword evidence="11" id="KW-0697">Rotamase</keyword>
<keyword evidence="11 14" id="KW-0413">Isomerase</keyword>
<keyword evidence="7" id="KW-0143">Chaperone</keyword>
<dbReference type="InterPro" id="IPR046357">
    <property type="entry name" value="PPIase_dom_sf"/>
</dbReference>
<dbReference type="SUPFAM" id="SSF109998">
    <property type="entry name" value="Triger factor/SurA peptide-binding domain-like"/>
    <property type="match status" value="1"/>
</dbReference>
<dbReference type="Gene3D" id="1.10.4030.10">
    <property type="entry name" value="Porin chaperone SurA, peptide-binding domain"/>
    <property type="match status" value="1"/>
</dbReference>
<comment type="caution">
    <text evidence="14">The sequence shown here is derived from an EMBL/GenBank/DDBJ whole genome shotgun (WGS) entry which is preliminary data.</text>
</comment>
<evidence type="ECO:0000256" key="7">
    <source>
        <dbReference type="ARBA" id="ARBA00023186"/>
    </source>
</evidence>
<dbReference type="Pfam" id="PF13145">
    <property type="entry name" value="Rotamase_2"/>
    <property type="match status" value="1"/>
</dbReference>
<dbReference type="Proteomes" id="UP000316598">
    <property type="component" value="Unassembled WGS sequence"/>
</dbReference>
<keyword evidence="2" id="KW-1003">Cell membrane</keyword>
<evidence type="ECO:0000313" key="14">
    <source>
        <dbReference type="EMBL" id="TWT50341.1"/>
    </source>
</evidence>
<evidence type="ECO:0000256" key="2">
    <source>
        <dbReference type="ARBA" id="ARBA00022475"/>
    </source>
</evidence>
<evidence type="ECO:0000256" key="3">
    <source>
        <dbReference type="ARBA" id="ARBA00022519"/>
    </source>
</evidence>
<dbReference type="InterPro" id="IPR027304">
    <property type="entry name" value="Trigger_fact/SurA_dom_sf"/>
</dbReference>
<reference evidence="14 15" key="1">
    <citation type="submission" date="2019-02" db="EMBL/GenBank/DDBJ databases">
        <title>Deep-cultivation of Planctomycetes and their phenomic and genomic characterization uncovers novel biology.</title>
        <authorList>
            <person name="Wiegand S."/>
            <person name="Jogler M."/>
            <person name="Boedeker C."/>
            <person name="Pinto D."/>
            <person name="Vollmers J."/>
            <person name="Rivas-Marin E."/>
            <person name="Kohn T."/>
            <person name="Peeters S.H."/>
            <person name="Heuer A."/>
            <person name="Rast P."/>
            <person name="Oberbeckmann S."/>
            <person name="Bunk B."/>
            <person name="Jeske O."/>
            <person name="Meyerdierks A."/>
            <person name="Storesund J.E."/>
            <person name="Kallscheuer N."/>
            <person name="Luecker S."/>
            <person name="Lage O.M."/>
            <person name="Pohl T."/>
            <person name="Merkel B.J."/>
            <person name="Hornburger P."/>
            <person name="Mueller R.-W."/>
            <person name="Bruemmer F."/>
            <person name="Labrenz M."/>
            <person name="Spormann A.M."/>
            <person name="Op Den Camp H."/>
            <person name="Overmann J."/>
            <person name="Amann R."/>
            <person name="Jetten M.S.M."/>
            <person name="Mascher T."/>
            <person name="Medema M.H."/>
            <person name="Devos D.P."/>
            <person name="Kaster A.-K."/>
            <person name="Ovreas L."/>
            <person name="Rohde M."/>
            <person name="Galperin M.Y."/>
            <person name="Jogler C."/>
        </authorList>
    </citation>
    <scope>NUCLEOTIDE SEQUENCE [LARGE SCALE GENOMIC DNA]</scope>
    <source>
        <strain evidence="14 15">Pla22</strain>
    </source>
</reference>
<keyword evidence="3" id="KW-0997">Cell inner membrane</keyword>
<dbReference type="PANTHER" id="PTHR47529:SF1">
    <property type="entry name" value="PERIPLASMIC CHAPERONE PPID"/>
    <property type="match status" value="1"/>
</dbReference>
<organism evidence="14 15">
    <name type="scientific">Rubripirellula amarantea</name>
    <dbReference type="NCBI Taxonomy" id="2527999"/>
    <lineage>
        <taxon>Bacteria</taxon>
        <taxon>Pseudomonadati</taxon>
        <taxon>Planctomycetota</taxon>
        <taxon>Planctomycetia</taxon>
        <taxon>Pirellulales</taxon>
        <taxon>Pirellulaceae</taxon>
        <taxon>Rubripirellula</taxon>
    </lineage>
</organism>
<evidence type="ECO:0000256" key="1">
    <source>
        <dbReference type="ARBA" id="ARBA00004382"/>
    </source>
</evidence>
<evidence type="ECO:0000259" key="13">
    <source>
        <dbReference type="PROSITE" id="PS50198"/>
    </source>
</evidence>